<dbReference type="AlphaFoldDB" id="A0A386U6T1"/>
<name>A0A386U6T1_9MYCO</name>
<reference evidence="1 3" key="1">
    <citation type="journal article" date="2019" name="Emerg. Microbes Infect.">
        <title>Comprehensive subspecies identification of 175 nontuberculous mycobacteria species based on 7547 genomic profiles.</title>
        <authorList>
            <person name="Matsumoto Y."/>
            <person name="Kinjo T."/>
            <person name="Motooka D."/>
            <person name="Nabeya D."/>
            <person name="Jung N."/>
            <person name="Uechi K."/>
            <person name="Horii T."/>
            <person name="Iida T."/>
            <person name="Fujita J."/>
            <person name="Nakamura S."/>
        </authorList>
    </citation>
    <scope>NUCLEOTIDE SEQUENCE [LARGE SCALE GENOMIC DNA]</scope>
    <source>
        <strain evidence="1 3">JCM 18565</strain>
    </source>
</reference>
<dbReference type="Proteomes" id="UP001229081">
    <property type="component" value="Unassembled WGS sequence"/>
</dbReference>
<protein>
    <submittedName>
        <fullName evidence="2">Uncharacterized protein</fullName>
    </submittedName>
</protein>
<evidence type="ECO:0000313" key="1">
    <source>
        <dbReference type="EMBL" id="GFG79564.1"/>
    </source>
</evidence>
<dbReference type="EMBL" id="JAUFSA010000001">
    <property type="protein sequence ID" value="MDP7734699.1"/>
    <property type="molecule type" value="Genomic_DNA"/>
</dbReference>
<evidence type="ECO:0000313" key="2">
    <source>
        <dbReference type="EMBL" id="MDP7734699.1"/>
    </source>
</evidence>
<dbReference type="RefSeq" id="WP_065048617.1">
    <property type="nucleotide sequence ID" value="NZ_BLKX01000001.1"/>
</dbReference>
<accession>A0A386U6T1</accession>
<proteinExistence type="predicted"/>
<evidence type="ECO:0000313" key="4">
    <source>
        <dbReference type="Proteomes" id="UP001229081"/>
    </source>
</evidence>
<dbReference type="Proteomes" id="UP000465240">
    <property type="component" value="Unassembled WGS sequence"/>
</dbReference>
<dbReference type="EMBL" id="BLKX01000001">
    <property type="protein sequence ID" value="GFG79564.1"/>
    <property type="molecule type" value="Genomic_DNA"/>
</dbReference>
<keyword evidence="3" id="KW-1185">Reference proteome</keyword>
<evidence type="ECO:0000313" key="3">
    <source>
        <dbReference type="Proteomes" id="UP000465240"/>
    </source>
</evidence>
<sequence>MSWFERARRASAGQRVTRADRQQAADTLAELSALNAERERLLRDGIAGVATIVGIRENVTTTSLGGWHELELDVQLPGHDSYRATRRVALELSSAPHIALDAQVPVRVDPADYSKVLVVAPL</sequence>
<gene>
    <name evidence="1" type="ORF">MPRG_28400</name>
    <name evidence="2" type="ORF">QXL92_08085</name>
</gene>
<dbReference type="KEGG" id="mpag:C0J29_16590"/>
<reference evidence="1" key="2">
    <citation type="submission" date="2020-02" db="EMBL/GenBank/DDBJ databases">
        <authorList>
            <person name="Matsumoto Y."/>
            <person name="Kinjo T."/>
            <person name="Motooka D."/>
            <person name="Nabeya D."/>
            <person name="Jung N."/>
            <person name="Uechi K."/>
            <person name="Horii T."/>
            <person name="Iida T."/>
            <person name="Fujita J."/>
            <person name="Nakamura S."/>
        </authorList>
    </citation>
    <scope>NUCLEOTIDE SEQUENCE</scope>
    <source>
        <strain evidence="1">JCM 18565</strain>
    </source>
</reference>
<organism evidence="2 4">
    <name type="scientific">Mycobacterium paragordonae</name>
    <dbReference type="NCBI Taxonomy" id="1389713"/>
    <lineage>
        <taxon>Bacteria</taxon>
        <taxon>Bacillati</taxon>
        <taxon>Actinomycetota</taxon>
        <taxon>Actinomycetes</taxon>
        <taxon>Mycobacteriales</taxon>
        <taxon>Mycobacteriaceae</taxon>
        <taxon>Mycobacterium</taxon>
    </lineage>
</organism>
<reference evidence="2" key="3">
    <citation type="submission" date="2023-06" db="EMBL/GenBank/DDBJ databases">
        <title>Identification of two novel mycobacterium reveal diversities and complexities of Mycobacterium gordonae clade.</title>
        <authorList>
            <person name="Matsumoto Y."/>
            <person name="Nakamura S."/>
            <person name="Motooka D."/>
            <person name="Fukushima K."/>
        </authorList>
    </citation>
    <scope>NUCLEOTIDE SEQUENCE</scope>
    <source>
        <strain evidence="2">TY812</strain>
    </source>
</reference>
<comment type="caution">
    <text evidence="2">The sequence shown here is derived from an EMBL/GenBank/DDBJ whole genome shotgun (WGS) entry which is preliminary data.</text>
</comment>